<organism evidence="1">
    <name type="scientific">hydrothermal vent metagenome</name>
    <dbReference type="NCBI Taxonomy" id="652676"/>
    <lineage>
        <taxon>unclassified sequences</taxon>
        <taxon>metagenomes</taxon>
        <taxon>ecological metagenomes</taxon>
    </lineage>
</organism>
<gene>
    <name evidence="1" type="ORF">MNBD_ALPHA05-1234</name>
</gene>
<sequence>MGRPDRAAGRRPCEPFGFDVYSVSSTTFCLAAQSASGGAA</sequence>
<dbReference type="AlphaFoldDB" id="A0A3B0SYD4"/>
<protein>
    <submittedName>
        <fullName evidence="1">Uncharacterized protein</fullName>
    </submittedName>
</protein>
<accession>A0A3B0SYD4</accession>
<reference evidence="1" key="1">
    <citation type="submission" date="2018-06" db="EMBL/GenBank/DDBJ databases">
        <authorList>
            <person name="Zhirakovskaya E."/>
        </authorList>
    </citation>
    <scope>NUCLEOTIDE SEQUENCE</scope>
</reference>
<proteinExistence type="predicted"/>
<evidence type="ECO:0000313" key="1">
    <source>
        <dbReference type="EMBL" id="VAW01554.1"/>
    </source>
</evidence>
<name>A0A3B0SYD4_9ZZZZ</name>
<dbReference type="EMBL" id="UOEH01000340">
    <property type="protein sequence ID" value="VAW01554.1"/>
    <property type="molecule type" value="Genomic_DNA"/>
</dbReference>